<dbReference type="UniPathway" id="UPA00664"/>
<dbReference type="InterPro" id="IPR001640">
    <property type="entry name" value="Lgt"/>
</dbReference>
<organism evidence="8 9">
    <name type="scientific">Caloramator australicus RC3</name>
    <dbReference type="NCBI Taxonomy" id="857293"/>
    <lineage>
        <taxon>Bacteria</taxon>
        <taxon>Bacillati</taxon>
        <taxon>Bacillota</taxon>
        <taxon>Clostridia</taxon>
        <taxon>Eubacteriales</taxon>
        <taxon>Clostridiaceae</taxon>
        <taxon>Caloramator</taxon>
    </lineage>
</organism>
<keyword evidence="3 7" id="KW-0808">Transferase</keyword>
<evidence type="ECO:0000256" key="1">
    <source>
        <dbReference type="ARBA" id="ARBA00007150"/>
    </source>
</evidence>
<dbReference type="PANTHER" id="PTHR30589:SF0">
    <property type="entry name" value="PHOSPHATIDYLGLYCEROL--PROLIPOPROTEIN DIACYLGLYCERYL TRANSFERASE"/>
    <property type="match status" value="1"/>
</dbReference>
<feature type="transmembrane region" description="Helical" evidence="7">
    <location>
        <begin position="73"/>
        <end position="96"/>
    </location>
</feature>
<evidence type="ECO:0000256" key="6">
    <source>
        <dbReference type="ARBA" id="ARBA00023136"/>
    </source>
</evidence>
<comment type="caution">
    <text evidence="8">The sequence shown here is derived from an EMBL/GenBank/DDBJ whole genome shotgun (WGS) entry which is preliminary data.</text>
</comment>
<dbReference type="EMBL" id="CAKP01000128">
    <property type="protein sequence ID" value="CCJ34490.1"/>
    <property type="molecule type" value="Genomic_DNA"/>
</dbReference>
<feature type="transmembrane region" description="Helical" evidence="7">
    <location>
        <begin position="41"/>
        <end position="61"/>
    </location>
</feature>
<dbReference type="GO" id="GO:0005886">
    <property type="term" value="C:plasma membrane"/>
    <property type="evidence" value="ECO:0007669"/>
    <property type="project" value="UniProtKB-SubCell"/>
</dbReference>
<dbReference type="STRING" id="857293.CAAU_2407"/>
<dbReference type="HAMAP" id="MF_01147">
    <property type="entry name" value="Lgt"/>
    <property type="match status" value="1"/>
</dbReference>
<dbReference type="AlphaFoldDB" id="I7LKI3"/>
<gene>
    <name evidence="7" type="primary">lgt</name>
    <name evidence="8" type="ORF">CAAU_2407</name>
</gene>
<keyword evidence="6 7" id="KW-0472">Membrane</keyword>
<accession>I7LKI3</accession>
<feature type="binding site" evidence="7">
    <location>
        <position position="124"/>
    </location>
    <ligand>
        <name>a 1,2-diacyl-sn-glycero-3-phospho-(1'-sn-glycerol)</name>
        <dbReference type="ChEBI" id="CHEBI:64716"/>
    </ligand>
</feature>
<comment type="pathway">
    <text evidence="7">Protein modification; lipoprotein biosynthesis (diacylglyceryl transfer).</text>
</comment>
<comment type="similarity">
    <text evidence="1 7">Belongs to the Lgt family.</text>
</comment>
<proteinExistence type="inferred from homology"/>
<feature type="transmembrane region" description="Helical" evidence="7">
    <location>
        <begin position="6"/>
        <end position="25"/>
    </location>
</feature>
<evidence type="ECO:0000256" key="2">
    <source>
        <dbReference type="ARBA" id="ARBA00022475"/>
    </source>
</evidence>
<dbReference type="Proteomes" id="UP000007652">
    <property type="component" value="Unassembled WGS sequence"/>
</dbReference>
<keyword evidence="8" id="KW-0449">Lipoprotein</keyword>
<evidence type="ECO:0000256" key="4">
    <source>
        <dbReference type="ARBA" id="ARBA00022692"/>
    </source>
</evidence>
<dbReference type="PANTHER" id="PTHR30589">
    <property type="entry name" value="PROLIPOPROTEIN DIACYLGLYCERYL TRANSFERASE"/>
    <property type="match status" value="1"/>
</dbReference>
<dbReference type="NCBIfam" id="TIGR00544">
    <property type="entry name" value="lgt"/>
    <property type="match status" value="1"/>
</dbReference>
<protein>
    <recommendedName>
        <fullName evidence="7">Phosphatidylglycerol--prolipoprotein diacylglyceryl transferase</fullName>
        <ecNumber evidence="7">2.5.1.145</ecNumber>
    </recommendedName>
</protein>
<keyword evidence="8" id="KW-0328">Glycosyltransferase</keyword>
<feature type="transmembrane region" description="Helical" evidence="7">
    <location>
        <begin position="204"/>
        <end position="227"/>
    </location>
</feature>
<dbReference type="eggNOG" id="COG0682">
    <property type="taxonomic scope" value="Bacteria"/>
</dbReference>
<comment type="subcellular location">
    <subcellularLocation>
        <location evidence="7">Cell membrane</location>
        <topology evidence="7">Multi-pass membrane protein</topology>
    </subcellularLocation>
</comment>
<keyword evidence="4 7" id="KW-0812">Transmembrane</keyword>
<name>I7LKI3_9CLOT</name>
<evidence type="ECO:0000313" key="9">
    <source>
        <dbReference type="Proteomes" id="UP000007652"/>
    </source>
</evidence>
<keyword evidence="2 7" id="KW-1003">Cell membrane</keyword>
<comment type="catalytic activity">
    <reaction evidence="7">
        <text>L-cysteinyl-[prolipoprotein] + a 1,2-diacyl-sn-glycero-3-phospho-(1'-sn-glycerol) = an S-1,2-diacyl-sn-glyceryl-L-cysteinyl-[prolipoprotein] + sn-glycerol 1-phosphate + H(+)</text>
        <dbReference type="Rhea" id="RHEA:56712"/>
        <dbReference type="Rhea" id="RHEA-COMP:14679"/>
        <dbReference type="Rhea" id="RHEA-COMP:14680"/>
        <dbReference type="ChEBI" id="CHEBI:15378"/>
        <dbReference type="ChEBI" id="CHEBI:29950"/>
        <dbReference type="ChEBI" id="CHEBI:57685"/>
        <dbReference type="ChEBI" id="CHEBI:64716"/>
        <dbReference type="ChEBI" id="CHEBI:140658"/>
        <dbReference type="EC" id="2.5.1.145"/>
    </reaction>
</comment>
<feature type="transmembrane region" description="Helical" evidence="7">
    <location>
        <begin position="248"/>
        <end position="268"/>
    </location>
</feature>
<sequence length="270" mass="30790">MGHFSIYLFGVTIAIGAIFGIFIALKESKRKGLDENKITDFIFYLLIVSIIGARLYYILAFNLRYYLKNPFEIFSISSGGMSIQGALISGILFSLWYTKRKKLSFLKIADAFSPAIAIGQAIGRMGCDVYGVPMKRIYFWGVNVNSQILHPAQMYEMILDLILFGYLWTRRGKLKYNGQNFIHYLIGFSINRAIVEFFRSNPIVIYPFTIAHVTSFAIIFITVVVSLKIKNISNIDEQEPSQAVKASMLEYVMIILVAIVGLWIYYSINR</sequence>
<keyword evidence="9" id="KW-1185">Reference proteome</keyword>
<evidence type="ECO:0000256" key="3">
    <source>
        <dbReference type="ARBA" id="ARBA00022679"/>
    </source>
</evidence>
<evidence type="ECO:0000313" key="8">
    <source>
        <dbReference type="EMBL" id="CCJ34490.1"/>
    </source>
</evidence>
<dbReference type="GO" id="GO:0042158">
    <property type="term" value="P:lipoprotein biosynthetic process"/>
    <property type="evidence" value="ECO:0007669"/>
    <property type="project" value="UniProtKB-UniRule"/>
</dbReference>
<keyword evidence="5 7" id="KW-1133">Transmembrane helix</keyword>
<comment type="function">
    <text evidence="7">Catalyzes the transfer of the diacylglyceryl group from phosphatidylglycerol to the sulfhydryl group of the N-terminal cysteine of a prolipoprotein, the first step in the formation of mature lipoproteins.</text>
</comment>
<dbReference type="GO" id="GO:0008961">
    <property type="term" value="F:phosphatidylglycerol-prolipoprotein diacylglyceryl transferase activity"/>
    <property type="evidence" value="ECO:0007669"/>
    <property type="project" value="UniProtKB-UniRule"/>
</dbReference>
<evidence type="ECO:0000256" key="7">
    <source>
        <dbReference type="HAMAP-Rule" id="MF_01147"/>
    </source>
</evidence>
<dbReference type="EC" id="2.5.1.145" evidence="7"/>
<evidence type="ECO:0000256" key="5">
    <source>
        <dbReference type="ARBA" id="ARBA00022989"/>
    </source>
</evidence>
<reference evidence="8 9" key="1">
    <citation type="journal article" date="2011" name="J. Bacteriol.">
        <title>Draft genome sequence of Caloramator australicus strain RC3T, a thermoanaerobe from the Great Artesian Basin of Australia.</title>
        <authorList>
            <person name="Ogg C.D."/>
            <person name="Patel B.K.C."/>
        </authorList>
    </citation>
    <scope>NUCLEOTIDE SEQUENCE [LARGE SCALE GENOMIC DNA]</scope>
    <source>
        <strain evidence="8 9">RC3</strain>
    </source>
</reference>
<dbReference type="Pfam" id="PF01790">
    <property type="entry name" value="LGT"/>
    <property type="match status" value="1"/>
</dbReference>